<reference evidence="1" key="1">
    <citation type="journal article" date="2020" name="New Phytol.">
        <title>Comparative genomics reveals dynamic genome evolution in host specialist ectomycorrhizal fungi.</title>
        <authorList>
            <person name="Lofgren L.A."/>
            <person name="Nguyen N.H."/>
            <person name="Vilgalys R."/>
            <person name="Ruytinx J."/>
            <person name="Liao H.L."/>
            <person name="Branco S."/>
            <person name="Kuo A."/>
            <person name="LaButti K."/>
            <person name="Lipzen A."/>
            <person name="Andreopoulos W."/>
            <person name="Pangilinan J."/>
            <person name="Riley R."/>
            <person name="Hundley H."/>
            <person name="Na H."/>
            <person name="Barry K."/>
            <person name="Grigoriev I.V."/>
            <person name="Stajich J.E."/>
            <person name="Kennedy P.G."/>
        </authorList>
    </citation>
    <scope>NUCLEOTIDE SEQUENCE</scope>
    <source>
        <strain evidence="1">DOB743</strain>
    </source>
</reference>
<name>A0A9P6ZVK0_9AGAM</name>
<dbReference type="EMBL" id="JABBWD010000020">
    <property type="protein sequence ID" value="KAG1777565.1"/>
    <property type="molecule type" value="Genomic_DNA"/>
</dbReference>
<sequence>MQAELATSPLTTTPSMLTIGDMQQFTVILPSLAEIYNGKYLYGWTALDQHYLHPKDAKSPQRSTKLRLGARVIQKELAIVPSTTTQPVLTLVQAMSGSGLAPSP</sequence>
<evidence type="ECO:0000313" key="1">
    <source>
        <dbReference type="EMBL" id="KAG1777565.1"/>
    </source>
</evidence>
<comment type="caution">
    <text evidence="1">The sequence shown here is derived from an EMBL/GenBank/DDBJ whole genome shotgun (WGS) entry which is preliminary data.</text>
</comment>
<accession>A0A9P6ZVK0</accession>
<dbReference type="AlphaFoldDB" id="A0A9P6ZVK0"/>
<dbReference type="Proteomes" id="UP000714275">
    <property type="component" value="Unassembled WGS sequence"/>
</dbReference>
<protein>
    <submittedName>
        <fullName evidence="1">Uncharacterized protein</fullName>
    </submittedName>
</protein>
<evidence type="ECO:0000313" key="2">
    <source>
        <dbReference type="Proteomes" id="UP000714275"/>
    </source>
</evidence>
<proteinExistence type="predicted"/>
<organism evidence="1 2">
    <name type="scientific">Suillus placidus</name>
    <dbReference type="NCBI Taxonomy" id="48579"/>
    <lineage>
        <taxon>Eukaryota</taxon>
        <taxon>Fungi</taxon>
        <taxon>Dikarya</taxon>
        <taxon>Basidiomycota</taxon>
        <taxon>Agaricomycotina</taxon>
        <taxon>Agaricomycetes</taxon>
        <taxon>Agaricomycetidae</taxon>
        <taxon>Boletales</taxon>
        <taxon>Suillineae</taxon>
        <taxon>Suillaceae</taxon>
        <taxon>Suillus</taxon>
    </lineage>
</organism>
<gene>
    <name evidence="1" type="ORF">EV702DRAFT_1045306</name>
</gene>
<keyword evidence="2" id="KW-1185">Reference proteome</keyword>
<dbReference type="OrthoDB" id="10482857at2759"/>